<evidence type="ECO:0000313" key="3">
    <source>
        <dbReference type="Proteomes" id="UP000518266"/>
    </source>
</evidence>
<protein>
    <submittedName>
        <fullName evidence="2">Uncharacterized protein</fullName>
    </submittedName>
</protein>
<feature type="compositionally biased region" description="Basic and acidic residues" evidence="1">
    <location>
        <begin position="46"/>
        <end position="55"/>
    </location>
</feature>
<comment type="caution">
    <text evidence="2">The sequence shown here is derived from an EMBL/GenBank/DDBJ whole genome shotgun (WGS) entry which is preliminary data.</text>
</comment>
<name>A0A7J5Y584_DISMA</name>
<sequence length="196" mass="22520">MVIQYPKSFRDEIEGQVVGTGYDSLTKQMLSRIDNYRRIQSPLQKRQSEGETNDPKKRRKDSYGCINSEPELPAGETNTMQKQKQLELKRMFDENARDANTIERLMVETFHSQRRDILSSKEMEDLENGIRLHFRELTGVDITLNFDEEKQEKMLVAVDDIAIASEVDVKNLPSTPCIVACGRFLFQISLGPVKCS</sequence>
<dbReference type="PANTHER" id="PTHR31025:SF22">
    <property type="entry name" value="IP13529P"/>
    <property type="match status" value="1"/>
</dbReference>
<dbReference type="OrthoDB" id="8838209at2759"/>
<organism evidence="2 3">
    <name type="scientific">Dissostichus mawsoni</name>
    <name type="common">Antarctic cod</name>
    <dbReference type="NCBI Taxonomy" id="36200"/>
    <lineage>
        <taxon>Eukaryota</taxon>
        <taxon>Metazoa</taxon>
        <taxon>Chordata</taxon>
        <taxon>Craniata</taxon>
        <taxon>Vertebrata</taxon>
        <taxon>Euteleostomi</taxon>
        <taxon>Actinopterygii</taxon>
        <taxon>Neopterygii</taxon>
        <taxon>Teleostei</taxon>
        <taxon>Neoteleostei</taxon>
        <taxon>Acanthomorphata</taxon>
        <taxon>Eupercaria</taxon>
        <taxon>Perciformes</taxon>
        <taxon>Notothenioidei</taxon>
        <taxon>Nototheniidae</taxon>
        <taxon>Dissostichus</taxon>
    </lineage>
</organism>
<dbReference type="Proteomes" id="UP000518266">
    <property type="component" value="Unassembled WGS sequence"/>
</dbReference>
<dbReference type="PANTHER" id="PTHR31025">
    <property type="entry name" value="SI:CH211-196P9.1-RELATED"/>
    <property type="match status" value="1"/>
</dbReference>
<dbReference type="AlphaFoldDB" id="A0A7J5Y584"/>
<reference evidence="2 3" key="1">
    <citation type="submission" date="2020-03" db="EMBL/GenBank/DDBJ databases">
        <title>Dissostichus mawsoni Genome sequencing and assembly.</title>
        <authorList>
            <person name="Park H."/>
        </authorList>
    </citation>
    <scope>NUCLEOTIDE SEQUENCE [LARGE SCALE GENOMIC DNA]</scope>
    <source>
        <strain evidence="2">DM0001</strain>
        <tissue evidence="2">Muscle</tissue>
    </source>
</reference>
<accession>A0A7J5Y584</accession>
<feature type="region of interest" description="Disordered" evidence="1">
    <location>
        <begin position="38"/>
        <end position="82"/>
    </location>
</feature>
<evidence type="ECO:0000313" key="2">
    <source>
        <dbReference type="EMBL" id="KAF3844584.1"/>
    </source>
</evidence>
<gene>
    <name evidence="2" type="ORF">F7725_007747</name>
</gene>
<evidence type="ECO:0000256" key="1">
    <source>
        <dbReference type="SAM" id="MobiDB-lite"/>
    </source>
</evidence>
<proteinExistence type="predicted"/>
<keyword evidence="3" id="KW-1185">Reference proteome</keyword>
<dbReference type="EMBL" id="JAAKFY010000015">
    <property type="protein sequence ID" value="KAF3844584.1"/>
    <property type="molecule type" value="Genomic_DNA"/>
</dbReference>